<evidence type="ECO:0000313" key="4">
    <source>
        <dbReference type="EMBL" id="CAF4511865.1"/>
    </source>
</evidence>
<reference evidence="4" key="1">
    <citation type="submission" date="2021-02" db="EMBL/GenBank/DDBJ databases">
        <authorList>
            <person name="Nowell W R."/>
        </authorList>
    </citation>
    <scope>NUCLEOTIDE SEQUENCE</scope>
</reference>
<dbReference type="AlphaFoldDB" id="A0A8S2XRZ5"/>
<feature type="non-terminal residue" evidence="4">
    <location>
        <position position="1"/>
    </location>
</feature>
<organism evidence="4 5">
    <name type="scientific">Rotaria magnacalcarata</name>
    <dbReference type="NCBI Taxonomy" id="392030"/>
    <lineage>
        <taxon>Eukaryota</taxon>
        <taxon>Metazoa</taxon>
        <taxon>Spiralia</taxon>
        <taxon>Gnathifera</taxon>
        <taxon>Rotifera</taxon>
        <taxon>Eurotatoria</taxon>
        <taxon>Bdelloidea</taxon>
        <taxon>Philodinida</taxon>
        <taxon>Philodinidae</taxon>
        <taxon>Rotaria</taxon>
    </lineage>
</organism>
<evidence type="ECO:0000256" key="1">
    <source>
        <dbReference type="SAM" id="Coils"/>
    </source>
</evidence>
<protein>
    <recommendedName>
        <fullName evidence="6">Dynein heavy chain</fullName>
    </recommendedName>
</protein>
<dbReference type="FunFam" id="1.10.8.1220:FF:000002">
    <property type="entry name" value="cytoplasmic dynein 1 heavy chain 1-like"/>
    <property type="match status" value="1"/>
</dbReference>
<dbReference type="InterPro" id="IPR027417">
    <property type="entry name" value="P-loop_NTPase"/>
</dbReference>
<feature type="non-terminal residue" evidence="4">
    <location>
        <position position="699"/>
    </location>
</feature>
<keyword evidence="1" id="KW-0175">Coiled coil</keyword>
<gene>
    <name evidence="4" type="ORF">GIL414_LOCUS35213</name>
</gene>
<dbReference type="PANTHER" id="PTHR45703:SF36">
    <property type="entry name" value="DYNEIN HEAVY CHAIN, CYTOPLASMIC"/>
    <property type="match status" value="1"/>
</dbReference>
<dbReference type="GO" id="GO:0030286">
    <property type="term" value="C:dynein complex"/>
    <property type="evidence" value="ECO:0007669"/>
    <property type="project" value="InterPro"/>
</dbReference>
<dbReference type="InterPro" id="IPR026983">
    <property type="entry name" value="DHC"/>
</dbReference>
<accession>A0A8S2XRZ5</accession>
<dbReference type="Pfam" id="PF12777">
    <property type="entry name" value="MT"/>
    <property type="match status" value="1"/>
</dbReference>
<feature type="coiled-coil region" evidence="1">
    <location>
        <begin position="113"/>
        <end position="161"/>
    </location>
</feature>
<comment type="caution">
    <text evidence="4">The sequence shown here is derived from an EMBL/GenBank/DDBJ whole genome shotgun (WGS) entry which is preliminary data.</text>
</comment>
<dbReference type="Gene3D" id="6.10.140.1060">
    <property type="match status" value="1"/>
</dbReference>
<evidence type="ECO:0000313" key="5">
    <source>
        <dbReference type="Proteomes" id="UP000681720"/>
    </source>
</evidence>
<dbReference type="EMBL" id="CAJOBJ010083711">
    <property type="protein sequence ID" value="CAF4511865.1"/>
    <property type="molecule type" value="Genomic_DNA"/>
</dbReference>
<sequence length="699" mass="80719">FFSILAVKSIKKQNLVEIKNLNNPPQGVKLTLESICLLLGEETTDWKSIRSIIMRENFISTIVNFNTDDVTPSIAHKMKTKYINNPDYSYDKVNRASVACGPLVKWAIAQLTYADMLGKVEPLRNELKSLEKEAEQKVADMQKTNDLIATLETSIAQYKTEYADLISAAQAIKIDLSQVESKVERSIALIKNLSLEKMRWETTSENYQTQLATLIGDGFLISTFLAYTGYFDQMTRQILFQQWQSYFDKAKIPYKNDLARVEYVSSADERLRWETNMLPSDDLCRENAVMLKRFTRYPLVIDPSGQALEFLYREYQEKNIVQTSFMDANFRKQLESALRFGTTLFIHDAENFDPLINPVLNRDLRRTSGRVLISIGDKDIDFSPTFRMFLFTRDADADFGPDICSRVTFVNFTVTRSSLQSQCLYKILRSERPDIDSKRSDLMKLQGEFAAKLRHLEDNLLKVLNESEGTILDNDKVISTLEKIKTEASEIMQKVEETDIILNEVEKVSQEYLPMGKACSSIFFTLSSLSTIHFLYQYSLRFFMDIFEHVLYHNKRLESITDPAQRLDIILKCLFETVFIRVSRGMLHRDRITLAVQLTRIYLKNIVGNHMTFENEFFEMAQALEENTDMVRIDNKLSDPQKRALSHLTKNIPSFKNLERHISSNVDTFDKWLNSNDNASQVPVVWDNATNEISTAVYS</sequence>
<dbReference type="Gene3D" id="1.20.920.20">
    <property type="match status" value="1"/>
</dbReference>
<dbReference type="FunFam" id="3.40.50.300:FF:000122">
    <property type="entry name" value="Cytoplasmic dynein 1 heavy chain"/>
    <property type="match status" value="1"/>
</dbReference>
<name>A0A8S2XRZ5_9BILA</name>
<dbReference type="GO" id="GO:0051959">
    <property type="term" value="F:dynein light intermediate chain binding"/>
    <property type="evidence" value="ECO:0007669"/>
    <property type="project" value="InterPro"/>
</dbReference>
<evidence type="ECO:0008006" key="6">
    <source>
        <dbReference type="Google" id="ProtNLM"/>
    </source>
</evidence>
<dbReference type="Pfam" id="PF12781">
    <property type="entry name" value="AAA_9"/>
    <property type="match status" value="1"/>
</dbReference>
<evidence type="ECO:0000259" key="2">
    <source>
        <dbReference type="Pfam" id="PF12777"/>
    </source>
</evidence>
<dbReference type="GO" id="GO:0045505">
    <property type="term" value="F:dynein intermediate chain binding"/>
    <property type="evidence" value="ECO:0007669"/>
    <property type="project" value="InterPro"/>
</dbReference>
<feature type="domain" description="Dynein heavy chain ATP-binding dynein motor region" evidence="3">
    <location>
        <begin position="272"/>
        <end position="491"/>
    </location>
</feature>
<dbReference type="InterPro" id="IPR024743">
    <property type="entry name" value="Dynein_HC_stalk"/>
</dbReference>
<feature type="domain" description="Dynein heavy chain coiled coil stalk" evidence="2">
    <location>
        <begin position="6"/>
        <end position="246"/>
    </location>
</feature>
<dbReference type="InterPro" id="IPR035706">
    <property type="entry name" value="AAA_9"/>
</dbReference>
<dbReference type="Proteomes" id="UP000681720">
    <property type="component" value="Unassembled WGS sequence"/>
</dbReference>
<dbReference type="GO" id="GO:0007018">
    <property type="term" value="P:microtubule-based movement"/>
    <property type="evidence" value="ECO:0007669"/>
    <property type="project" value="InterPro"/>
</dbReference>
<proteinExistence type="predicted"/>
<evidence type="ECO:0000259" key="3">
    <source>
        <dbReference type="Pfam" id="PF12781"/>
    </source>
</evidence>
<dbReference type="Gene3D" id="3.40.50.300">
    <property type="entry name" value="P-loop containing nucleotide triphosphate hydrolases"/>
    <property type="match status" value="1"/>
</dbReference>
<dbReference type="Gene3D" id="1.10.8.1220">
    <property type="match status" value="1"/>
</dbReference>
<dbReference type="PANTHER" id="PTHR45703">
    <property type="entry name" value="DYNEIN HEAVY CHAIN"/>
    <property type="match status" value="1"/>
</dbReference>